<name>A0A8H7R9U6_9FUNG</name>
<dbReference type="AlphaFoldDB" id="A0A8H7R9U6"/>
<accession>A0A8H7R9U6</accession>
<reference evidence="1" key="1">
    <citation type="submission" date="2020-12" db="EMBL/GenBank/DDBJ databases">
        <title>Metabolic potential, ecology and presence of endohyphal bacteria is reflected in genomic diversity of Mucoromycotina.</title>
        <authorList>
            <person name="Muszewska A."/>
            <person name="Okrasinska A."/>
            <person name="Steczkiewicz K."/>
            <person name="Drgas O."/>
            <person name="Orlowska M."/>
            <person name="Perlinska-Lenart U."/>
            <person name="Aleksandrzak-Piekarczyk T."/>
            <person name="Szatraj K."/>
            <person name="Zielenkiewicz U."/>
            <person name="Pilsyk S."/>
            <person name="Malc E."/>
            <person name="Mieczkowski P."/>
            <person name="Kruszewska J.S."/>
            <person name="Biernat P."/>
            <person name="Pawlowska J."/>
        </authorList>
    </citation>
    <scope>NUCLEOTIDE SEQUENCE</scope>
    <source>
        <strain evidence="1">WA0000017839</strain>
    </source>
</reference>
<keyword evidence="2" id="KW-1185">Reference proteome</keyword>
<dbReference type="Gene3D" id="3.80.10.10">
    <property type="entry name" value="Ribonuclease Inhibitor"/>
    <property type="match status" value="2"/>
</dbReference>
<organism evidence="1 2">
    <name type="scientific">Mucor saturninus</name>
    <dbReference type="NCBI Taxonomy" id="64648"/>
    <lineage>
        <taxon>Eukaryota</taxon>
        <taxon>Fungi</taxon>
        <taxon>Fungi incertae sedis</taxon>
        <taxon>Mucoromycota</taxon>
        <taxon>Mucoromycotina</taxon>
        <taxon>Mucoromycetes</taxon>
        <taxon>Mucorales</taxon>
        <taxon>Mucorineae</taxon>
        <taxon>Mucoraceae</taxon>
        <taxon>Mucor</taxon>
    </lineage>
</organism>
<dbReference type="OrthoDB" id="27842at2759"/>
<dbReference type="InterPro" id="IPR032675">
    <property type="entry name" value="LRR_dom_sf"/>
</dbReference>
<comment type="caution">
    <text evidence="1">The sequence shown here is derived from an EMBL/GenBank/DDBJ whole genome shotgun (WGS) entry which is preliminary data.</text>
</comment>
<sequence length="614" mass="71285">MLPTEILNKIASYTENRNECSKVCRPWLTGFQPYLYQHIHITSRRQLKQLIQTIHNHVELGRHVKHLNIAYHVGLTRDEFEILDFYFPLLQSLDFNPKLWKYQRKTDRKDWKRIAKLPPLNLFSLNLHMLQHYGQSLTHLTLAGGLVNQLHGQTLLIPLFQFTPHLKHLKMFGRDKFTAITHSQYAQTRFTYNDVLDIHALLPNLEALELLDVVLALQSELKRMTFPKVHQFQVGGKFAHHAWVALVAQLYPNLRQLELNVSWDETYRRDMAYEDFQAVRVGLVDIATTCRYLETVRLVSLGAVVKDAHQLFYKTLFKSSAKGLSSIDGIMVSSLMELKQLATAILQCCDSEHTHTLRLQLWRDLGSVKNIMAPVAQCHRLKELELMSGKFSYAWNYGCDIDVIATYCPQLVVLKLTTTRMTVSKGYKRIACASVETIHLNQVHFTTESMNALSNCFPKLKHFHIWNSVKERDNLDQMISINLNNQTLETLSIDRLYLRPSQYVEKSGIDAALFSVEMAHRNMREERRVGKNGGARWYHLYHENGSRQLKKLAHTKSQKIQSYQMKESDWDTISEGSIRGTYRKSKHWENDVPFGYVFITCNIICNLALNKVLL</sequence>
<gene>
    <name evidence="1" type="ORF">INT47_006849</name>
</gene>
<proteinExistence type="predicted"/>
<dbReference type="PANTHER" id="PTHR38926:SF5">
    <property type="entry name" value="F-BOX AND LEUCINE-RICH REPEAT PROTEIN 6"/>
    <property type="match status" value="1"/>
</dbReference>
<protein>
    <recommendedName>
        <fullName evidence="3">F-box domain-containing protein</fullName>
    </recommendedName>
</protein>
<evidence type="ECO:0000313" key="2">
    <source>
        <dbReference type="Proteomes" id="UP000603453"/>
    </source>
</evidence>
<dbReference type="PANTHER" id="PTHR38926">
    <property type="entry name" value="F-BOX DOMAIN CONTAINING PROTEIN, EXPRESSED"/>
    <property type="match status" value="1"/>
</dbReference>
<evidence type="ECO:0008006" key="3">
    <source>
        <dbReference type="Google" id="ProtNLM"/>
    </source>
</evidence>
<dbReference type="SUPFAM" id="SSF52047">
    <property type="entry name" value="RNI-like"/>
    <property type="match status" value="1"/>
</dbReference>
<dbReference type="Proteomes" id="UP000603453">
    <property type="component" value="Unassembled WGS sequence"/>
</dbReference>
<evidence type="ECO:0000313" key="1">
    <source>
        <dbReference type="EMBL" id="KAG2207374.1"/>
    </source>
</evidence>
<dbReference type="EMBL" id="JAEPRD010000025">
    <property type="protein sequence ID" value="KAG2207374.1"/>
    <property type="molecule type" value="Genomic_DNA"/>
</dbReference>